<accession>A0A5E4F2P3</accession>
<dbReference type="InParanoid" id="A0A5E4F2P3"/>
<dbReference type="Proteomes" id="UP000327085">
    <property type="component" value="Chromosome 8"/>
</dbReference>
<reference evidence="3" key="1">
    <citation type="journal article" date="2020" name="Plant J.">
        <title>Transposons played a major role in the diversification between the closely related almond and peach genomes: results from the almond genome sequence.</title>
        <authorList>
            <person name="Alioto T."/>
            <person name="Alexiou K.G."/>
            <person name="Bardil A."/>
            <person name="Barteri F."/>
            <person name="Castanera R."/>
            <person name="Cruz F."/>
            <person name="Dhingra A."/>
            <person name="Duval H."/>
            <person name="Fernandez I Marti A."/>
            <person name="Frias L."/>
            <person name="Galan B."/>
            <person name="Garcia J.L."/>
            <person name="Howad W."/>
            <person name="Gomez-Garrido J."/>
            <person name="Gut M."/>
            <person name="Julca I."/>
            <person name="Morata J."/>
            <person name="Puigdomenech P."/>
            <person name="Ribeca P."/>
            <person name="Rubio Cabetas M.J."/>
            <person name="Vlasova A."/>
            <person name="Wirthensohn M."/>
            <person name="Garcia-Mas J."/>
            <person name="Gabaldon T."/>
            <person name="Casacuberta J.M."/>
            <person name="Arus P."/>
        </authorList>
    </citation>
    <scope>NUCLEOTIDE SEQUENCE [LARGE SCALE GENOMIC DNA]</scope>
    <source>
        <strain evidence="3">cv. Texas</strain>
    </source>
</reference>
<proteinExistence type="predicted"/>
<sequence length="70" mass="7598">MAGENALKSREVSAMIKQGFISDQTLSFSPSRSISKLYSPTSSPSKTLSSPPHHLNLPESVPNALRDDVR</sequence>
<organism evidence="2 3">
    <name type="scientific">Prunus dulcis</name>
    <name type="common">Almond</name>
    <name type="synonym">Amygdalus dulcis</name>
    <dbReference type="NCBI Taxonomy" id="3755"/>
    <lineage>
        <taxon>Eukaryota</taxon>
        <taxon>Viridiplantae</taxon>
        <taxon>Streptophyta</taxon>
        <taxon>Embryophyta</taxon>
        <taxon>Tracheophyta</taxon>
        <taxon>Spermatophyta</taxon>
        <taxon>Magnoliopsida</taxon>
        <taxon>eudicotyledons</taxon>
        <taxon>Gunneridae</taxon>
        <taxon>Pentapetalae</taxon>
        <taxon>rosids</taxon>
        <taxon>fabids</taxon>
        <taxon>Rosales</taxon>
        <taxon>Rosaceae</taxon>
        <taxon>Amygdaloideae</taxon>
        <taxon>Amygdaleae</taxon>
        <taxon>Prunus</taxon>
    </lineage>
</organism>
<feature type="region of interest" description="Disordered" evidence="1">
    <location>
        <begin position="30"/>
        <end position="70"/>
    </location>
</feature>
<dbReference type="EMBL" id="CABIKO010000057">
    <property type="protein sequence ID" value="VVA21992.1"/>
    <property type="molecule type" value="Genomic_DNA"/>
</dbReference>
<name>A0A5E4F2P3_PRUDU</name>
<dbReference type="AlphaFoldDB" id="A0A5E4F2P3"/>
<dbReference type="Gramene" id="VVA21992">
    <property type="protein sequence ID" value="VVA21992"/>
    <property type="gene ID" value="Prudul26B029644"/>
</dbReference>
<evidence type="ECO:0000313" key="2">
    <source>
        <dbReference type="EMBL" id="VVA21992.1"/>
    </source>
</evidence>
<gene>
    <name evidence="2" type="ORF">ALMOND_2B029644</name>
</gene>
<feature type="compositionally biased region" description="Low complexity" evidence="1">
    <location>
        <begin position="33"/>
        <end position="52"/>
    </location>
</feature>
<evidence type="ECO:0000256" key="1">
    <source>
        <dbReference type="SAM" id="MobiDB-lite"/>
    </source>
</evidence>
<protein>
    <submittedName>
        <fullName evidence="2">PREDICTED: BTB/POZ domain-containing</fullName>
    </submittedName>
</protein>
<evidence type="ECO:0000313" key="3">
    <source>
        <dbReference type="Proteomes" id="UP000327085"/>
    </source>
</evidence>